<evidence type="ECO:0000256" key="1">
    <source>
        <dbReference type="SAM" id="MobiDB-lite"/>
    </source>
</evidence>
<gene>
    <name evidence="2" type="ORF">BCV69DRAFT_300029</name>
</gene>
<feature type="compositionally biased region" description="Basic and acidic residues" evidence="1">
    <location>
        <begin position="112"/>
        <end position="132"/>
    </location>
</feature>
<sequence>MALAIVSGIDALPTGLSIRGLESADSSFSGAFTLERRVGSNNGPGDSDEQPGLADPGSGGDDSGTGSGPGPGNGGKQPKKSKGQRPRDGLTARSLGALSGGAPPGFPLVTAKPHDEAQGGKKSDSYGRRAELEDLESSDFSARNAVVIESRIASSGGPGDDTGDDSGSDTGSSGGSSGRSSDGTGAGPPNGGKHPGKVKTHKPRGELAPRDLGISSGGAPPGFPSVIAKPHNEVKGGKKGDSYGRRSEVEARGDLPADLPYPFPPIKKTPHVGNDDPKNKSKGGSNRGHVVGS</sequence>
<evidence type="ECO:0000313" key="3">
    <source>
        <dbReference type="Proteomes" id="UP000245942"/>
    </source>
</evidence>
<feature type="compositionally biased region" description="Gly residues" evidence="1">
    <location>
        <begin position="57"/>
        <end position="75"/>
    </location>
</feature>
<dbReference type="Proteomes" id="UP000245942">
    <property type="component" value="Unassembled WGS sequence"/>
</dbReference>
<reference evidence="2 3" key="1">
    <citation type="journal article" date="2018" name="Mol. Biol. Evol.">
        <title>Broad Genomic Sampling Reveals a Smut Pathogenic Ancestry of the Fungal Clade Ustilaginomycotina.</title>
        <authorList>
            <person name="Kijpornyongpan T."/>
            <person name="Mondo S.J."/>
            <person name="Barry K."/>
            <person name="Sandor L."/>
            <person name="Lee J."/>
            <person name="Lipzen A."/>
            <person name="Pangilinan J."/>
            <person name="LaButti K."/>
            <person name="Hainaut M."/>
            <person name="Henrissat B."/>
            <person name="Grigoriev I.V."/>
            <person name="Spatafora J.W."/>
            <person name="Aime M.C."/>
        </authorList>
    </citation>
    <scope>NUCLEOTIDE SEQUENCE [LARGE SCALE GENOMIC DNA]</scope>
    <source>
        <strain evidence="2 3">MCA 4718</strain>
    </source>
</reference>
<dbReference type="AlphaFoldDB" id="A0A316U3G3"/>
<dbReference type="EMBL" id="KZ819330">
    <property type="protein sequence ID" value="PWN19720.1"/>
    <property type="molecule type" value="Genomic_DNA"/>
</dbReference>
<feature type="region of interest" description="Disordered" evidence="1">
    <location>
        <begin position="35"/>
        <end position="293"/>
    </location>
</feature>
<dbReference type="GeneID" id="37016152"/>
<dbReference type="RefSeq" id="XP_025346880.1">
    <property type="nucleotide sequence ID" value="XM_025494418.1"/>
</dbReference>
<proteinExistence type="predicted"/>
<accession>A0A316U3G3</accession>
<protein>
    <submittedName>
        <fullName evidence="2">Uncharacterized protein</fullName>
    </submittedName>
</protein>
<organism evidence="2 3">
    <name type="scientific">Pseudomicrostroma glucosiphilum</name>
    <dbReference type="NCBI Taxonomy" id="1684307"/>
    <lineage>
        <taxon>Eukaryota</taxon>
        <taxon>Fungi</taxon>
        <taxon>Dikarya</taxon>
        <taxon>Basidiomycota</taxon>
        <taxon>Ustilaginomycotina</taxon>
        <taxon>Exobasidiomycetes</taxon>
        <taxon>Microstromatales</taxon>
        <taxon>Microstromatales incertae sedis</taxon>
        <taxon>Pseudomicrostroma</taxon>
    </lineage>
</organism>
<keyword evidence="3" id="KW-1185">Reference proteome</keyword>
<feature type="compositionally biased region" description="Basic and acidic residues" evidence="1">
    <location>
        <begin position="230"/>
        <end position="255"/>
    </location>
</feature>
<evidence type="ECO:0000313" key="2">
    <source>
        <dbReference type="EMBL" id="PWN19720.1"/>
    </source>
</evidence>
<name>A0A316U3G3_9BASI</name>